<evidence type="ECO:0000313" key="1">
    <source>
        <dbReference type="EMBL" id="SIT41780.1"/>
    </source>
</evidence>
<accession>A0A1N7S327</accession>
<proteinExistence type="predicted"/>
<gene>
    <name evidence="1" type="ORF">BN2476_300191</name>
</gene>
<keyword evidence="2" id="KW-1185">Reference proteome</keyword>
<protein>
    <submittedName>
        <fullName evidence="1">Uncharacterized protein</fullName>
    </submittedName>
</protein>
<organism evidence="1 2">
    <name type="scientific">Paraburkholderia piptadeniae</name>
    <dbReference type="NCBI Taxonomy" id="1701573"/>
    <lineage>
        <taxon>Bacteria</taxon>
        <taxon>Pseudomonadati</taxon>
        <taxon>Pseudomonadota</taxon>
        <taxon>Betaproteobacteria</taxon>
        <taxon>Burkholderiales</taxon>
        <taxon>Burkholderiaceae</taxon>
        <taxon>Paraburkholderia</taxon>
    </lineage>
</organism>
<dbReference type="Proteomes" id="UP000195569">
    <property type="component" value="Unassembled WGS sequence"/>
</dbReference>
<reference evidence="1" key="1">
    <citation type="submission" date="2016-12" db="EMBL/GenBank/DDBJ databases">
        <authorList>
            <person name="Moulin L."/>
        </authorList>
    </citation>
    <scope>NUCLEOTIDE SEQUENCE [LARGE SCALE GENOMIC DNA]</scope>
    <source>
        <strain evidence="1">STM 7183</strain>
    </source>
</reference>
<dbReference type="AlphaFoldDB" id="A0A1N7S327"/>
<comment type="caution">
    <text evidence="1">The sequence shown here is derived from an EMBL/GenBank/DDBJ whole genome shotgun (WGS) entry which is preliminary data.</text>
</comment>
<evidence type="ECO:0000313" key="2">
    <source>
        <dbReference type="Proteomes" id="UP000195569"/>
    </source>
</evidence>
<name>A0A1N7S327_9BURK</name>
<sequence length="78" mass="9071">MKADEGLAYRQGCARRAMFGLDRMRKSATHRPPLTACKCAALRDASQGDLSKLREHPSFESWRTYFEWLMFSNWWQGG</sequence>
<dbReference type="EMBL" id="CYGY02000030">
    <property type="protein sequence ID" value="SIT41780.1"/>
    <property type="molecule type" value="Genomic_DNA"/>
</dbReference>